<evidence type="ECO:0000313" key="2">
    <source>
        <dbReference type="EMBL" id="GEP61775.1"/>
    </source>
</evidence>
<dbReference type="EMBL" id="BKAJ01000254">
    <property type="protein sequence ID" value="GEP61775.1"/>
    <property type="molecule type" value="Genomic_DNA"/>
</dbReference>
<comment type="caution">
    <text evidence="2">The sequence shown here is derived from an EMBL/GenBank/DDBJ whole genome shotgun (WGS) entry which is preliminary data.</text>
</comment>
<keyword evidence="1" id="KW-0472">Membrane</keyword>
<name>A0A512NS55_9HYPH</name>
<keyword evidence="1" id="KW-0812">Transmembrane</keyword>
<keyword evidence="3" id="KW-1185">Reference proteome</keyword>
<proteinExistence type="predicted"/>
<organism evidence="2 3">
    <name type="scientific">Reyranella soli</name>
    <dbReference type="NCBI Taxonomy" id="1230389"/>
    <lineage>
        <taxon>Bacteria</taxon>
        <taxon>Pseudomonadati</taxon>
        <taxon>Pseudomonadota</taxon>
        <taxon>Alphaproteobacteria</taxon>
        <taxon>Hyphomicrobiales</taxon>
        <taxon>Reyranellaceae</taxon>
        <taxon>Reyranella</taxon>
    </lineage>
</organism>
<accession>A0A512NS55</accession>
<keyword evidence="1" id="KW-1133">Transmembrane helix</keyword>
<feature type="transmembrane region" description="Helical" evidence="1">
    <location>
        <begin position="40"/>
        <end position="62"/>
    </location>
</feature>
<gene>
    <name evidence="2" type="ORF">RSO01_89410</name>
</gene>
<dbReference type="AlphaFoldDB" id="A0A512NS55"/>
<reference evidence="2 3" key="1">
    <citation type="submission" date="2019-07" db="EMBL/GenBank/DDBJ databases">
        <title>Whole genome shotgun sequence of Reyranella soli NBRC 108950.</title>
        <authorList>
            <person name="Hosoyama A."/>
            <person name="Uohara A."/>
            <person name="Ohji S."/>
            <person name="Ichikawa N."/>
        </authorList>
    </citation>
    <scope>NUCLEOTIDE SEQUENCE [LARGE SCALE GENOMIC DNA]</scope>
    <source>
        <strain evidence="2 3">NBRC 108950</strain>
    </source>
</reference>
<dbReference type="Proteomes" id="UP000321058">
    <property type="component" value="Unassembled WGS sequence"/>
</dbReference>
<evidence type="ECO:0000256" key="1">
    <source>
        <dbReference type="SAM" id="Phobius"/>
    </source>
</evidence>
<evidence type="ECO:0000313" key="3">
    <source>
        <dbReference type="Proteomes" id="UP000321058"/>
    </source>
</evidence>
<protein>
    <submittedName>
        <fullName evidence="2">Uncharacterized protein</fullName>
    </submittedName>
</protein>
<sequence length="83" mass="8626">MLRAMNALSLMAAPTFAVMALVTAIGGGPIDGFCGTSPPLSAHTGMAPMYLLMSVFHAAPWLKLMRNGRPLSNSSPPLGGEVR</sequence>